<dbReference type="PIRSF" id="PIRSF018266">
    <property type="entry name" value="FecR"/>
    <property type="match status" value="1"/>
</dbReference>
<dbReference type="GO" id="GO:0016989">
    <property type="term" value="F:sigma factor antagonist activity"/>
    <property type="evidence" value="ECO:0007669"/>
    <property type="project" value="TreeGrafter"/>
</dbReference>
<dbReference type="Pfam" id="PF04773">
    <property type="entry name" value="FecR"/>
    <property type="match status" value="1"/>
</dbReference>
<dbReference type="InterPro" id="IPR032508">
    <property type="entry name" value="FecR_C"/>
</dbReference>
<feature type="domain" description="Protein FecR C-terminal" evidence="3">
    <location>
        <begin position="251"/>
        <end position="317"/>
    </location>
</feature>
<evidence type="ECO:0000259" key="2">
    <source>
        <dbReference type="Pfam" id="PF04773"/>
    </source>
</evidence>
<comment type="caution">
    <text evidence="4">The sequence shown here is derived from an EMBL/GenBank/DDBJ whole genome shotgun (WGS) entry which is preliminary data.</text>
</comment>
<keyword evidence="5" id="KW-1185">Reference proteome</keyword>
<protein>
    <submittedName>
        <fullName evidence="4">Ferric-dicitrate binding protein FerR (Iron transport regulator)</fullName>
    </submittedName>
</protein>
<evidence type="ECO:0000256" key="1">
    <source>
        <dbReference type="SAM" id="Phobius"/>
    </source>
</evidence>
<dbReference type="Pfam" id="PF16344">
    <property type="entry name" value="FecR_C"/>
    <property type="match status" value="1"/>
</dbReference>
<organism evidence="4 5">
    <name type="scientific">Acetobacteroides hydrogenigenes</name>
    <dbReference type="NCBI Taxonomy" id="979970"/>
    <lineage>
        <taxon>Bacteria</taxon>
        <taxon>Pseudomonadati</taxon>
        <taxon>Bacteroidota</taxon>
        <taxon>Bacteroidia</taxon>
        <taxon>Bacteroidales</taxon>
        <taxon>Rikenellaceae</taxon>
        <taxon>Acetobacteroides</taxon>
    </lineage>
</organism>
<sequence>MDQKKINELLEQEGFIQWLFTSSPESPWNSWYKQNLENRQLADKLRTELKSFPLKGDDAERVNKFLLRNRIAETIARSTSANRRGYLLKVTKWAAAAALVGIISVSALILNGRKLIVTPNGAQQAIVLPDGSKAKLNSGSSLAYNSFLWKLTPSVTLDGEGYFYGNHQKGFGVKTSIGEVKVLGTQFNVYSRNTKYRVECYQGKIQVGTSLLNKHEILEVGECFSADMQSKKVHRELLYSQITEPRWTSGEFYFEKARFEDVLNELERQFNIKFARKDSFKNLSYTGYFNTKDVNVALKMTLSPLGIGYKTSRNEIILTEKE</sequence>
<evidence type="ECO:0000259" key="3">
    <source>
        <dbReference type="Pfam" id="PF16344"/>
    </source>
</evidence>
<dbReference type="InterPro" id="IPR006860">
    <property type="entry name" value="FecR"/>
</dbReference>
<feature type="transmembrane region" description="Helical" evidence="1">
    <location>
        <begin position="93"/>
        <end position="110"/>
    </location>
</feature>
<evidence type="ECO:0000313" key="4">
    <source>
        <dbReference type="EMBL" id="TCN64681.1"/>
    </source>
</evidence>
<dbReference type="Gene3D" id="2.60.120.1440">
    <property type="match status" value="1"/>
</dbReference>
<keyword evidence="1" id="KW-1133">Transmembrane helix</keyword>
<gene>
    <name evidence="4" type="ORF">CLV25_1128</name>
</gene>
<feature type="domain" description="FecR protein" evidence="2">
    <location>
        <begin position="116"/>
        <end position="205"/>
    </location>
</feature>
<proteinExistence type="predicted"/>
<evidence type="ECO:0000313" key="5">
    <source>
        <dbReference type="Proteomes" id="UP000294830"/>
    </source>
</evidence>
<dbReference type="Proteomes" id="UP000294830">
    <property type="component" value="Unassembled WGS sequence"/>
</dbReference>
<dbReference type="PANTHER" id="PTHR30273:SF2">
    <property type="entry name" value="PROTEIN FECR"/>
    <property type="match status" value="1"/>
</dbReference>
<reference evidence="4 5" key="1">
    <citation type="submission" date="2019-03" db="EMBL/GenBank/DDBJ databases">
        <title>Genomic Encyclopedia of Archaeal and Bacterial Type Strains, Phase II (KMG-II): from individual species to whole genera.</title>
        <authorList>
            <person name="Goeker M."/>
        </authorList>
    </citation>
    <scope>NUCLEOTIDE SEQUENCE [LARGE SCALE GENOMIC DNA]</scope>
    <source>
        <strain evidence="4 5">RL-C</strain>
    </source>
</reference>
<dbReference type="AlphaFoldDB" id="A0A4R2E9A8"/>
<dbReference type="InterPro" id="IPR012373">
    <property type="entry name" value="Ferrdict_sens_TM"/>
</dbReference>
<accession>A0A4R2E9A8</accession>
<dbReference type="EMBL" id="SLWB01000012">
    <property type="protein sequence ID" value="TCN64681.1"/>
    <property type="molecule type" value="Genomic_DNA"/>
</dbReference>
<dbReference type="PANTHER" id="PTHR30273">
    <property type="entry name" value="PERIPLASMIC SIGNAL SENSOR AND SIGMA FACTOR ACTIVATOR FECR-RELATED"/>
    <property type="match status" value="1"/>
</dbReference>
<keyword evidence="1" id="KW-0472">Membrane</keyword>
<keyword evidence="1" id="KW-0812">Transmembrane</keyword>
<dbReference type="RefSeq" id="WP_165877074.1">
    <property type="nucleotide sequence ID" value="NZ_SLWB01000012.1"/>
</dbReference>
<dbReference type="Gene3D" id="3.55.50.30">
    <property type="match status" value="1"/>
</dbReference>
<name>A0A4R2E9A8_9BACT</name>